<dbReference type="SMART" id="SM00448">
    <property type="entry name" value="REC"/>
    <property type="match status" value="1"/>
</dbReference>
<dbReference type="Gene3D" id="3.40.50.2300">
    <property type="match status" value="1"/>
</dbReference>
<evidence type="ECO:0000256" key="1">
    <source>
        <dbReference type="ARBA" id="ARBA00022553"/>
    </source>
</evidence>
<keyword evidence="1 2" id="KW-0597">Phosphoprotein</keyword>
<dbReference type="AlphaFoldDB" id="A0A1H8DQU7"/>
<proteinExistence type="predicted"/>
<dbReference type="Pfam" id="PF00072">
    <property type="entry name" value="Response_reg"/>
    <property type="match status" value="1"/>
</dbReference>
<evidence type="ECO:0000313" key="4">
    <source>
        <dbReference type="EMBL" id="SEN09545.1"/>
    </source>
</evidence>
<dbReference type="EMBL" id="FOCF01000004">
    <property type="protein sequence ID" value="SEN09545.1"/>
    <property type="molecule type" value="Genomic_DNA"/>
</dbReference>
<dbReference type="STRING" id="1166340.SAMN05192583_2019"/>
<protein>
    <submittedName>
        <fullName evidence="4">Two-component system, chemotaxis family, response regulator CheY</fullName>
    </submittedName>
</protein>
<dbReference type="SUPFAM" id="SSF52172">
    <property type="entry name" value="CheY-like"/>
    <property type="match status" value="1"/>
</dbReference>
<dbReference type="InterPro" id="IPR050595">
    <property type="entry name" value="Bact_response_regulator"/>
</dbReference>
<organism evidence="4 5">
    <name type="scientific">Sphingomonas gellani</name>
    <dbReference type="NCBI Taxonomy" id="1166340"/>
    <lineage>
        <taxon>Bacteria</taxon>
        <taxon>Pseudomonadati</taxon>
        <taxon>Pseudomonadota</taxon>
        <taxon>Alphaproteobacteria</taxon>
        <taxon>Sphingomonadales</taxon>
        <taxon>Sphingomonadaceae</taxon>
        <taxon>Sphingomonas</taxon>
    </lineage>
</organism>
<dbReference type="PANTHER" id="PTHR44591:SF25">
    <property type="entry name" value="CHEMOTAXIS TWO-COMPONENT RESPONSE REGULATOR"/>
    <property type="match status" value="1"/>
</dbReference>
<dbReference type="Proteomes" id="UP000199206">
    <property type="component" value="Unassembled WGS sequence"/>
</dbReference>
<sequence length="135" mass="14773">MIPANETLQATKAPSMPQTIMTVDDSPSMRMLLRAALTDMGYSVVEAEDGVHALEKLSGLQPDLLITDINMPRMDGFGLIEQVRGQGRRALPILVLTTESSDEKKQRARAAGATGWIVKPFHPEKLAAAIRRVLH</sequence>
<accession>A0A1H8DQU7</accession>
<dbReference type="InterPro" id="IPR011006">
    <property type="entry name" value="CheY-like_superfamily"/>
</dbReference>
<feature type="domain" description="Response regulatory" evidence="3">
    <location>
        <begin position="19"/>
        <end position="134"/>
    </location>
</feature>
<reference evidence="5" key="1">
    <citation type="submission" date="2016-10" db="EMBL/GenBank/DDBJ databases">
        <authorList>
            <person name="Varghese N."/>
            <person name="Submissions S."/>
        </authorList>
    </citation>
    <scope>NUCLEOTIDE SEQUENCE [LARGE SCALE GENOMIC DNA]</scope>
    <source>
        <strain evidence="5">S6-262</strain>
    </source>
</reference>
<evidence type="ECO:0000256" key="2">
    <source>
        <dbReference type="PROSITE-ProRule" id="PRU00169"/>
    </source>
</evidence>
<dbReference type="PROSITE" id="PS50110">
    <property type="entry name" value="RESPONSE_REGULATORY"/>
    <property type="match status" value="1"/>
</dbReference>
<evidence type="ECO:0000259" key="3">
    <source>
        <dbReference type="PROSITE" id="PS50110"/>
    </source>
</evidence>
<dbReference type="GO" id="GO:0000160">
    <property type="term" value="P:phosphorelay signal transduction system"/>
    <property type="evidence" value="ECO:0007669"/>
    <property type="project" value="InterPro"/>
</dbReference>
<evidence type="ECO:0000313" key="5">
    <source>
        <dbReference type="Proteomes" id="UP000199206"/>
    </source>
</evidence>
<gene>
    <name evidence="4" type="ORF">SAMN05192583_2019</name>
</gene>
<feature type="modified residue" description="4-aspartylphosphate" evidence="2">
    <location>
        <position position="68"/>
    </location>
</feature>
<name>A0A1H8DQU7_9SPHN</name>
<dbReference type="InterPro" id="IPR001789">
    <property type="entry name" value="Sig_transdc_resp-reg_receiver"/>
</dbReference>
<keyword evidence="5" id="KW-1185">Reference proteome</keyword>
<dbReference type="PANTHER" id="PTHR44591">
    <property type="entry name" value="STRESS RESPONSE REGULATOR PROTEIN 1"/>
    <property type="match status" value="1"/>
</dbReference>